<dbReference type="GO" id="GO:0051301">
    <property type="term" value="P:cell division"/>
    <property type="evidence" value="ECO:0007669"/>
    <property type="project" value="UniProtKB-KW"/>
</dbReference>
<evidence type="ECO:0000313" key="8">
    <source>
        <dbReference type="Proteomes" id="UP000005666"/>
    </source>
</evidence>
<dbReference type="RefSeq" id="XP_003687336.1">
    <property type="nucleotide sequence ID" value="XM_003687288.1"/>
</dbReference>
<keyword evidence="2" id="KW-0132">Cell division</keyword>
<dbReference type="GO" id="GO:0031145">
    <property type="term" value="P:anaphase-promoting complex-dependent catabolic process"/>
    <property type="evidence" value="ECO:0007669"/>
    <property type="project" value="InterPro"/>
</dbReference>
<dbReference type="SUPFAM" id="SSF50978">
    <property type="entry name" value="WD40 repeat-like"/>
    <property type="match status" value="1"/>
</dbReference>
<dbReference type="GO" id="GO:0005680">
    <property type="term" value="C:anaphase-promoting complex"/>
    <property type="evidence" value="ECO:0007669"/>
    <property type="project" value="InterPro"/>
</dbReference>
<evidence type="ECO:0000256" key="1">
    <source>
        <dbReference type="ARBA" id="ARBA00016067"/>
    </source>
</evidence>
<dbReference type="OrthoDB" id="2110451at2759"/>
<dbReference type="OMA" id="PACERII"/>
<keyword evidence="3" id="KW-0498">Mitosis</keyword>
<evidence type="ECO:0000256" key="4">
    <source>
        <dbReference type="ARBA" id="ARBA00022786"/>
    </source>
</evidence>
<dbReference type="PANTHER" id="PTHR13260">
    <property type="entry name" value="ANAPHASE PROMOTING COMPLEX SUBUNIT 4 APC4"/>
    <property type="match status" value="1"/>
</dbReference>
<dbReference type="STRING" id="1071381.G8BYG0"/>
<proteinExistence type="predicted"/>
<protein>
    <recommendedName>
        <fullName evidence="1">Anaphase-promoting complex subunit 4</fullName>
    </recommendedName>
</protein>
<accession>G8BYG0</accession>
<keyword evidence="4" id="KW-0833">Ubl conjugation pathway</keyword>
<evidence type="ECO:0000313" key="7">
    <source>
        <dbReference type="EMBL" id="CCE64902.1"/>
    </source>
</evidence>
<dbReference type="PANTHER" id="PTHR13260:SF0">
    <property type="entry name" value="ANAPHASE-PROMOTING COMPLEX SUBUNIT 4"/>
    <property type="match status" value="1"/>
</dbReference>
<dbReference type="eggNOG" id="KOG4640">
    <property type="taxonomic scope" value="Eukaryota"/>
</dbReference>
<evidence type="ECO:0000256" key="3">
    <source>
        <dbReference type="ARBA" id="ARBA00022776"/>
    </source>
</evidence>
<dbReference type="KEGG" id="tpf:TPHA_0J00790"/>
<dbReference type="GO" id="GO:0034399">
    <property type="term" value="C:nuclear periphery"/>
    <property type="evidence" value="ECO:0007669"/>
    <property type="project" value="TreeGrafter"/>
</dbReference>
<name>G8BYG0_TETPH</name>
<dbReference type="Proteomes" id="UP000005666">
    <property type="component" value="Chromosome 10"/>
</dbReference>
<evidence type="ECO:0000259" key="6">
    <source>
        <dbReference type="Pfam" id="PF12896"/>
    </source>
</evidence>
<gene>
    <name evidence="7" type="primary">TPHA0J00790</name>
    <name evidence="7" type="ordered locus">TPHA_0J00790</name>
</gene>
<dbReference type="EMBL" id="HE612865">
    <property type="protein sequence ID" value="CCE64902.1"/>
    <property type="molecule type" value="Genomic_DNA"/>
</dbReference>
<dbReference type="InterPro" id="IPR024790">
    <property type="entry name" value="APC4_long_dom"/>
</dbReference>
<dbReference type="HOGENOM" id="CLU_030192_0_0_1"/>
<organism evidence="7 8">
    <name type="scientific">Tetrapisispora phaffii (strain ATCC 24235 / CBS 4417 / NBRC 1672 / NRRL Y-8282 / UCD 70-5)</name>
    <name type="common">Yeast</name>
    <name type="synonym">Fabospora phaffii</name>
    <dbReference type="NCBI Taxonomy" id="1071381"/>
    <lineage>
        <taxon>Eukaryota</taxon>
        <taxon>Fungi</taxon>
        <taxon>Dikarya</taxon>
        <taxon>Ascomycota</taxon>
        <taxon>Saccharomycotina</taxon>
        <taxon>Saccharomycetes</taxon>
        <taxon>Saccharomycetales</taxon>
        <taxon>Saccharomycetaceae</taxon>
        <taxon>Tetrapisispora</taxon>
    </lineage>
</organism>
<dbReference type="GO" id="GO:0070979">
    <property type="term" value="P:protein K11-linked ubiquitination"/>
    <property type="evidence" value="ECO:0007669"/>
    <property type="project" value="TreeGrafter"/>
</dbReference>
<dbReference type="GeneID" id="11533160"/>
<dbReference type="InterPro" id="IPR024789">
    <property type="entry name" value="APC4"/>
</dbReference>
<keyword evidence="5" id="KW-0131">Cell cycle</keyword>
<keyword evidence="8" id="KW-1185">Reference proteome</keyword>
<evidence type="ECO:0000256" key="5">
    <source>
        <dbReference type="ARBA" id="ARBA00023306"/>
    </source>
</evidence>
<dbReference type="InterPro" id="IPR036322">
    <property type="entry name" value="WD40_repeat_dom_sf"/>
</dbReference>
<reference evidence="7 8" key="1">
    <citation type="journal article" date="2011" name="Proc. Natl. Acad. Sci. U.S.A.">
        <title>Evolutionary erosion of yeast sex chromosomes by mating-type switching accidents.</title>
        <authorList>
            <person name="Gordon J.L."/>
            <person name="Armisen D."/>
            <person name="Proux-Wera E."/>
            <person name="Oheigeartaigh S.S."/>
            <person name="Byrne K.P."/>
            <person name="Wolfe K.H."/>
        </authorList>
    </citation>
    <scope>NUCLEOTIDE SEQUENCE [LARGE SCALE GENOMIC DNA]</scope>
    <source>
        <strain evidence="8">ATCC 24235 / CBS 4417 / NBRC 1672 / NRRL Y-8282 / UCD 70-5</strain>
    </source>
</reference>
<sequence length="685" mass="79584">MTEHSDSQLYYYKLNPIYQLYTFKSDKGLAICTISDHSILATIFIKDFSLVVDFFWDSITGKFLLFAFNDGSIRVYDIFKLGRLVSFFRSPLKQIKCVYWDRIIITETLDQQLKIFDYDLTNSMPTLVKFVKDPQGLQLVPVLKNTQAWRQIDVDLNLKLENSKTEVSTDDVLDIHLLYTESGMDNFAVLVNGVYDLSDIHVPNRSPNKVIKLVKASQGKYLGFYENASYRLIDVTPFSSNDIRVNLLNNSIDLRNSVSLLKEQIEIIKKELISPFESFINLVCVDAYEGYDNLYRSMTNLLLTGEISEEFEDWLINTIGERNLRKWKNLGIELLDKLVQILSLIFIPITEKFIITAERIQNYITAMRLSDNSKILENDSEINDLILNLSNILKTSIKQIPILNNDKMAFEIFIDWIRNTIYLIIDENYKSKLSLSSSNSYPFDIQKYINLQFKDHNKAILTVVDEFETYANKILIDLDMIDEKLIKPHLKTSIIISDIIDNTLQNSNKIFESSNLKVLDVLRIEEKSCFLFVVKELPLNHNSEIATHNYKIILSSEPRIGNNHSGKPLMIPEKYQNLLFKEMIIIEHLFQRNGNTTYLDSSTMLRSQLALNKFNDDEFNQNRNNTTKICLLLKFQKNDLSKEFDYVYGKVCIEVDQHFNIIQSPAPFQNQDVLMSLEVQFETTN</sequence>
<evidence type="ECO:0000256" key="2">
    <source>
        <dbReference type="ARBA" id="ARBA00022618"/>
    </source>
</evidence>
<dbReference type="AlphaFoldDB" id="G8BYG0"/>
<dbReference type="Pfam" id="PF12896">
    <property type="entry name" value="ANAPC4"/>
    <property type="match status" value="1"/>
</dbReference>
<feature type="domain" description="Anaphase-promoting complex subunit 4 long" evidence="6">
    <location>
        <begin position="245"/>
        <end position="422"/>
    </location>
</feature>